<name>A0A2H4JAN0_9CAUD</name>
<evidence type="ECO:0000313" key="2">
    <source>
        <dbReference type="EMBL" id="ASN69121.1"/>
    </source>
</evidence>
<proteinExistence type="predicted"/>
<gene>
    <name evidence="2" type="ORF">7F23_8</name>
</gene>
<reference evidence="2" key="1">
    <citation type="submission" date="2017-06" db="EMBL/GenBank/DDBJ databases">
        <title>Novel phages from South African skin metaviromes.</title>
        <authorList>
            <person name="van Zyl L.J."/>
            <person name="Abrahams Y."/>
            <person name="Stander E.A."/>
            <person name="Kirby B.M."/>
            <person name="Clavaud C."/>
            <person name="Farcet C."/>
            <person name="Breton L."/>
            <person name="Trindade M.I."/>
        </authorList>
    </citation>
    <scope>NUCLEOTIDE SEQUENCE</scope>
</reference>
<accession>A0A2H4JAN0</accession>
<feature type="compositionally biased region" description="Basic and acidic residues" evidence="1">
    <location>
        <begin position="79"/>
        <end position="89"/>
    </location>
</feature>
<dbReference type="Pfam" id="PF04883">
    <property type="entry name" value="HK97-gp10_like"/>
    <property type="match status" value="1"/>
</dbReference>
<organism evidence="2">
    <name type="scientific">uncultured Caudovirales phage</name>
    <dbReference type="NCBI Taxonomy" id="2100421"/>
    <lineage>
        <taxon>Viruses</taxon>
        <taxon>Duplodnaviria</taxon>
        <taxon>Heunggongvirae</taxon>
        <taxon>Uroviricota</taxon>
        <taxon>Caudoviricetes</taxon>
        <taxon>Peduoviridae</taxon>
        <taxon>Maltschvirus</taxon>
        <taxon>Maltschvirus maltsch</taxon>
    </lineage>
</organism>
<feature type="region of interest" description="Disordered" evidence="1">
    <location>
        <begin position="79"/>
        <end position="99"/>
    </location>
</feature>
<dbReference type="InterPro" id="IPR010064">
    <property type="entry name" value="HK97-gp10_tail"/>
</dbReference>
<evidence type="ECO:0000256" key="1">
    <source>
        <dbReference type="SAM" id="MobiDB-lite"/>
    </source>
</evidence>
<protein>
    <recommendedName>
        <fullName evidence="3">HK97 gp10 family phage protein</fullName>
    </recommendedName>
</protein>
<dbReference type="EMBL" id="MF417886">
    <property type="protein sequence ID" value="ASN69121.1"/>
    <property type="molecule type" value="Genomic_DNA"/>
</dbReference>
<evidence type="ECO:0008006" key="3">
    <source>
        <dbReference type="Google" id="ProtNLM"/>
    </source>
</evidence>
<sequence>MVSINQLNNEIMRQLNIYTHNVKGKIRASQEDLGKEAVKELKKTSPNQTGDYRKGWRLKMEKDKVTVHNKTDYPLTHLLEKGHANRDGGRTSAQPHIGPVEEMVVNKYIQSVERDIESS</sequence>